<evidence type="ECO:0000313" key="1">
    <source>
        <dbReference type="EMBL" id="EEA08623.1"/>
    </source>
</evidence>
<feature type="non-terminal residue" evidence="1">
    <location>
        <position position="196"/>
    </location>
</feature>
<accession>B6AK82</accession>
<keyword evidence="2" id="KW-1185">Reference proteome</keyword>
<dbReference type="OrthoDB" id="412814at2759"/>
<dbReference type="Proteomes" id="UP000001460">
    <property type="component" value="Unassembled WGS sequence"/>
</dbReference>
<evidence type="ECO:0000313" key="2">
    <source>
        <dbReference type="Proteomes" id="UP000001460"/>
    </source>
</evidence>
<reference evidence="1" key="1">
    <citation type="submission" date="2008-06" db="EMBL/GenBank/DDBJ databases">
        <authorList>
            <person name="Lorenzi H."/>
            <person name="Inman J."/>
            <person name="Miller J."/>
            <person name="Schobel S."/>
            <person name="Amedeo P."/>
            <person name="Caler E.V."/>
            <person name="da Silva J."/>
        </authorList>
    </citation>
    <scope>NUCLEOTIDE SEQUENCE [LARGE SCALE GENOMIC DNA]</scope>
    <source>
        <strain evidence="1">RN66</strain>
    </source>
</reference>
<name>B6AK82_CRYMR</name>
<sequence>MESYSKKRAIGHDIDGIRPSKIPLSTFPEVNIQFSLISKELPLSEKNCLVVCMPSSGSFEYHPIFESIDKYLDGILKSSIQKAIDANLFASECSAISINLPPSMPYESLIIVSTGTNLNLSANFFVKLSNTLQSHISQYHINSAMIAIPFETKSGILLNFLADLILKTIEDNRFKGIQFHAKNKNRKFEDIHLLVN</sequence>
<organism evidence="1 2">
    <name type="scientific">Cryptosporidium muris (strain RN66)</name>
    <dbReference type="NCBI Taxonomy" id="441375"/>
    <lineage>
        <taxon>Eukaryota</taxon>
        <taxon>Sar</taxon>
        <taxon>Alveolata</taxon>
        <taxon>Apicomplexa</taxon>
        <taxon>Conoidasida</taxon>
        <taxon>Coccidia</taxon>
        <taxon>Eucoccidiorida</taxon>
        <taxon>Eimeriorina</taxon>
        <taxon>Cryptosporidiidae</taxon>
        <taxon>Cryptosporidium</taxon>
    </lineage>
</organism>
<dbReference type="Gene3D" id="3.40.220.10">
    <property type="entry name" value="Leucine Aminopeptidase, subunit E, domain 1"/>
    <property type="match status" value="1"/>
</dbReference>
<proteinExistence type="predicted"/>
<dbReference type="VEuPathDB" id="CryptoDB:CMU_004100"/>
<evidence type="ECO:0008006" key="3">
    <source>
        <dbReference type="Google" id="ProtNLM"/>
    </source>
</evidence>
<protein>
    <recommendedName>
        <fullName evidence="3">Macro domain-containing protein</fullName>
    </recommendedName>
</protein>
<dbReference type="RefSeq" id="XP_002142972.1">
    <property type="nucleotide sequence ID" value="XM_002142936.1"/>
</dbReference>
<dbReference type="EMBL" id="DS989765">
    <property type="protein sequence ID" value="EEA08623.1"/>
    <property type="molecule type" value="Genomic_DNA"/>
</dbReference>
<dbReference type="AlphaFoldDB" id="B6AK82"/>
<dbReference type="InterPro" id="IPR043472">
    <property type="entry name" value="Macro_dom-like"/>
</dbReference>
<dbReference type="GeneID" id="6998112"/>
<gene>
    <name evidence="1" type="ORF">CMU_004100</name>
</gene>